<evidence type="ECO:0000313" key="1">
    <source>
        <dbReference type="EMBL" id="KAJ7699247.1"/>
    </source>
</evidence>
<gene>
    <name evidence="1" type="ORF">B0H17DRAFT_1177088</name>
</gene>
<sequence>MYRPHNNSDRRRYVEEVDMQAPIHFWMEDPAECRIPLADALHSRARRLLKRDETVFEGCGPSVNIRLEWPGYRPLSRQIPAKLSHSPETNYTGQIRQKRRHVIDRVSPWKMTRTQGGASASDQTISNWRISSSSAYTTYRRAAGNLTLGYNAQKFEREAEPVNGERLTERRSSV</sequence>
<reference evidence="1" key="1">
    <citation type="submission" date="2023-03" db="EMBL/GenBank/DDBJ databases">
        <title>Massive genome expansion in bonnet fungi (Mycena s.s.) driven by repeated elements and novel gene families across ecological guilds.</title>
        <authorList>
            <consortium name="Lawrence Berkeley National Laboratory"/>
            <person name="Harder C.B."/>
            <person name="Miyauchi S."/>
            <person name="Viragh M."/>
            <person name="Kuo A."/>
            <person name="Thoen E."/>
            <person name="Andreopoulos B."/>
            <person name="Lu D."/>
            <person name="Skrede I."/>
            <person name="Drula E."/>
            <person name="Henrissat B."/>
            <person name="Morin E."/>
            <person name="Kohler A."/>
            <person name="Barry K."/>
            <person name="LaButti K."/>
            <person name="Morin E."/>
            <person name="Salamov A."/>
            <person name="Lipzen A."/>
            <person name="Mereny Z."/>
            <person name="Hegedus B."/>
            <person name="Baldrian P."/>
            <person name="Stursova M."/>
            <person name="Weitz H."/>
            <person name="Taylor A."/>
            <person name="Grigoriev I.V."/>
            <person name="Nagy L.G."/>
            <person name="Martin F."/>
            <person name="Kauserud H."/>
        </authorList>
    </citation>
    <scope>NUCLEOTIDE SEQUENCE</scope>
    <source>
        <strain evidence="1">CBHHK067</strain>
    </source>
</reference>
<dbReference type="EMBL" id="JARKIE010000023">
    <property type="protein sequence ID" value="KAJ7699247.1"/>
    <property type="molecule type" value="Genomic_DNA"/>
</dbReference>
<dbReference type="AlphaFoldDB" id="A0AAD7GNG5"/>
<dbReference type="Proteomes" id="UP001221757">
    <property type="component" value="Unassembled WGS sequence"/>
</dbReference>
<accession>A0AAD7GNG5</accession>
<comment type="caution">
    <text evidence="1">The sequence shown here is derived from an EMBL/GenBank/DDBJ whole genome shotgun (WGS) entry which is preliminary data.</text>
</comment>
<name>A0AAD7GNG5_MYCRO</name>
<evidence type="ECO:0000313" key="2">
    <source>
        <dbReference type="Proteomes" id="UP001221757"/>
    </source>
</evidence>
<organism evidence="1 2">
    <name type="scientific">Mycena rosella</name>
    <name type="common">Pink bonnet</name>
    <name type="synonym">Agaricus rosellus</name>
    <dbReference type="NCBI Taxonomy" id="1033263"/>
    <lineage>
        <taxon>Eukaryota</taxon>
        <taxon>Fungi</taxon>
        <taxon>Dikarya</taxon>
        <taxon>Basidiomycota</taxon>
        <taxon>Agaricomycotina</taxon>
        <taxon>Agaricomycetes</taxon>
        <taxon>Agaricomycetidae</taxon>
        <taxon>Agaricales</taxon>
        <taxon>Marasmiineae</taxon>
        <taxon>Mycenaceae</taxon>
        <taxon>Mycena</taxon>
    </lineage>
</organism>
<proteinExistence type="predicted"/>
<keyword evidence="2" id="KW-1185">Reference proteome</keyword>
<protein>
    <submittedName>
        <fullName evidence="1">Uncharacterized protein</fullName>
    </submittedName>
</protein>